<protein>
    <recommendedName>
        <fullName evidence="3">cellulase</fullName>
        <ecNumber evidence="3">3.2.1.4</ecNumber>
    </recommendedName>
</protein>
<evidence type="ECO:0000256" key="3">
    <source>
        <dbReference type="ARBA" id="ARBA00012601"/>
    </source>
</evidence>
<evidence type="ECO:0000256" key="5">
    <source>
        <dbReference type="ARBA" id="ARBA00023001"/>
    </source>
</evidence>
<dbReference type="Pfam" id="PF01270">
    <property type="entry name" value="Glyco_hydro_8"/>
    <property type="match status" value="1"/>
</dbReference>
<dbReference type="InterPro" id="IPR012341">
    <property type="entry name" value="6hp_glycosidase-like_sf"/>
</dbReference>
<proteinExistence type="inferred from homology"/>
<keyword evidence="7" id="KW-0119">Carbohydrate metabolism</keyword>
<sequence length="377" mass="41209">MMRYSFSTGSKQTRAAIALAIAFAAALLCFMTISSSAAVAQPAARIQSGANALISPDEWQQYRSRFITSGRVVDDANGNISHSESQGYGMLLAVLANDPATFDALWSFVRTDLLIRDDGLVAWRWDPKSQPHVTDVNNASDGDILIAYALLLGADKWGRPELAASARKIISALAQHSVSQIGGQPMLMPGVEGFGPGTRNDAPVVNPSYWIFEALPLFSKVDNGKDVWNQLTKSGLDLIDESRFGPAGIPPEWVSLRDPARPMLADGFPEEYGYNALRIPLYLLRAGIDDRKRLERFRAMWTRNGRPAAGIIDVATGRSTHMLKDPGYEIIAAALSCALDGTPIPDNLKQFSPTLYYPSTLHLLGLSLVRERYPQCL</sequence>
<keyword evidence="4 9" id="KW-0378">Hydrolase</keyword>
<comment type="catalytic activity">
    <reaction evidence="1">
        <text>Endohydrolysis of (1-&gt;4)-beta-D-glucosidic linkages in cellulose, lichenin and cereal beta-D-glucans.</text>
        <dbReference type="EC" id="3.2.1.4"/>
    </reaction>
</comment>
<comment type="caution">
    <text evidence="9">The sequence shown here is derived from an EMBL/GenBank/DDBJ whole genome shotgun (WGS) entry which is preliminary data.</text>
</comment>
<dbReference type="InterPro" id="IPR002037">
    <property type="entry name" value="Glyco_hydro_8"/>
</dbReference>
<evidence type="ECO:0000313" key="9">
    <source>
        <dbReference type="EMBL" id="MBB3809632.1"/>
    </source>
</evidence>
<evidence type="ECO:0000256" key="2">
    <source>
        <dbReference type="ARBA" id="ARBA00009209"/>
    </source>
</evidence>
<dbReference type="AlphaFoldDB" id="A0A7W6EHA0"/>
<dbReference type="InterPro" id="IPR008928">
    <property type="entry name" value="6-hairpin_glycosidase_sf"/>
</dbReference>
<dbReference type="Proteomes" id="UP000537592">
    <property type="component" value="Unassembled WGS sequence"/>
</dbReference>
<evidence type="ECO:0000256" key="1">
    <source>
        <dbReference type="ARBA" id="ARBA00000966"/>
    </source>
</evidence>
<gene>
    <name evidence="9" type="ORF">FHS81_001714</name>
</gene>
<dbReference type="Gene3D" id="1.50.10.10">
    <property type="match status" value="1"/>
</dbReference>
<feature type="chain" id="PRO_5031122377" description="cellulase" evidence="8">
    <location>
        <begin position="38"/>
        <end position="377"/>
    </location>
</feature>
<dbReference type="EC" id="3.2.1.4" evidence="3"/>
<dbReference type="SUPFAM" id="SSF48208">
    <property type="entry name" value="Six-hairpin glycosidases"/>
    <property type="match status" value="1"/>
</dbReference>
<evidence type="ECO:0000256" key="8">
    <source>
        <dbReference type="SAM" id="SignalP"/>
    </source>
</evidence>
<evidence type="ECO:0000256" key="6">
    <source>
        <dbReference type="ARBA" id="ARBA00023295"/>
    </source>
</evidence>
<evidence type="ECO:0000256" key="4">
    <source>
        <dbReference type="ARBA" id="ARBA00022801"/>
    </source>
</evidence>
<evidence type="ECO:0000313" key="10">
    <source>
        <dbReference type="Proteomes" id="UP000537592"/>
    </source>
</evidence>
<dbReference type="GO" id="GO:0008810">
    <property type="term" value="F:cellulase activity"/>
    <property type="evidence" value="ECO:0007669"/>
    <property type="project" value="UniProtKB-EC"/>
</dbReference>
<feature type="signal peptide" evidence="8">
    <location>
        <begin position="1"/>
        <end position="37"/>
    </location>
</feature>
<reference evidence="9 10" key="1">
    <citation type="submission" date="2020-08" db="EMBL/GenBank/DDBJ databases">
        <title>Genomic Encyclopedia of Type Strains, Phase IV (KMG-IV): sequencing the most valuable type-strain genomes for metagenomic binning, comparative biology and taxonomic classification.</title>
        <authorList>
            <person name="Goeker M."/>
        </authorList>
    </citation>
    <scope>NUCLEOTIDE SEQUENCE [LARGE SCALE GENOMIC DNA]</scope>
    <source>
        <strain evidence="9 10">DSM 28760</strain>
    </source>
</reference>
<comment type="similarity">
    <text evidence="2">Belongs to the glycosyl hydrolase 8 (cellulase D) family.</text>
</comment>
<dbReference type="RefSeq" id="WP_246374912.1">
    <property type="nucleotide sequence ID" value="NZ_JACICC010000003.1"/>
</dbReference>
<keyword evidence="6 9" id="KW-0326">Glycosidase</keyword>
<organism evidence="9 10">
    <name type="scientific">Pseudochelatococcus contaminans</name>
    <dbReference type="NCBI Taxonomy" id="1538103"/>
    <lineage>
        <taxon>Bacteria</taxon>
        <taxon>Pseudomonadati</taxon>
        <taxon>Pseudomonadota</taxon>
        <taxon>Alphaproteobacteria</taxon>
        <taxon>Hyphomicrobiales</taxon>
        <taxon>Chelatococcaceae</taxon>
        <taxon>Pseudochelatococcus</taxon>
    </lineage>
</organism>
<evidence type="ECO:0000256" key="7">
    <source>
        <dbReference type="ARBA" id="ARBA00023326"/>
    </source>
</evidence>
<name>A0A7W6EHA0_9HYPH</name>
<dbReference type="GO" id="GO:0030245">
    <property type="term" value="P:cellulose catabolic process"/>
    <property type="evidence" value="ECO:0007669"/>
    <property type="project" value="UniProtKB-KW"/>
</dbReference>
<keyword evidence="5" id="KW-0136">Cellulose degradation</keyword>
<accession>A0A7W6EHA0</accession>
<keyword evidence="10" id="KW-1185">Reference proteome</keyword>
<keyword evidence="8" id="KW-0732">Signal</keyword>
<keyword evidence="7" id="KW-0624">Polysaccharide degradation</keyword>
<dbReference type="EMBL" id="JACICC010000003">
    <property type="protein sequence ID" value="MBB3809632.1"/>
    <property type="molecule type" value="Genomic_DNA"/>
</dbReference>
<dbReference type="PRINTS" id="PR00735">
    <property type="entry name" value="GLHYDRLASE8"/>
</dbReference>